<dbReference type="RefSeq" id="WP_320753528.1">
    <property type="nucleotide sequence ID" value="NZ_JAWNFU010000005.1"/>
</dbReference>
<dbReference type="EMBL" id="JAWNFU010000005">
    <property type="protein sequence ID" value="MDY5153990.1"/>
    <property type="molecule type" value="Genomic_DNA"/>
</dbReference>
<accession>A0AAW9HUG0</accession>
<proteinExistence type="predicted"/>
<protein>
    <submittedName>
        <fullName evidence="1">Uncharacterized protein</fullName>
    </submittedName>
</protein>
<organism evidence="1 2">
    <name type="scientific">Actinobaculum suis</name>
    <dbReference type="NCBI Taxonomy" id="1657"/>
    <lineage>
        <taxon>Bacteria</taxon>
        <taxon>Bacillati</taxon>
        <taxon>Actinomycetota</taxon>
        <taxon>Actinomycetes</taxon>
        <taxon>Actinomycetales</taxon>
        <taxon>Actinomycetaceae</taxon>
        <taxon>Actinobaculum</taxon>
    </lineage>
</organism>
<evidence type="ECO:0000313" key="2">
    <source>
        <dbReference type="Proteomes" id="UP001273799"/>
    </source>
</evidence>
<name>A0AAW9HUG0_9ACTO</name>
<comment type="caution">
    <text evidence="1">The sequence shown here is derived from an EMBL/GenBank/DDBJ whole genome shotgun (WGS) entry which is preliminary data.</text>
</comment>
<dbReference type="Proteomes" id="UP001273799">
    <property type="component" value="Unassembled WGS sequence"/>
</dbReference>
<gene>
    <name evidence="1" type="ORF">R6G71_08065</name>
</gene>
<dbReference type="AlphaFoldDB" id="A0AAW9HUG0"/>
<reference evidence="1" key="1">
    <citation type="submission" date="2023-10" db="EMBL/GenBank/DDBJ databases">
        <title>Whole Genome based description of the genera Actinobaculum and Actinotignum reveals a complex phylogenetic relationship within the species included in the genus Actinotignum.</title>
        <authorList>
            <person name="Jensen C.S."/>
            <person name="Dargis R."/>
            <person name="Kemp M."/>
            <person name="Christensen J.J."/>
        </authorList>
    </citation>
    <scope>NUCLEOTIDE SEQUENCE</scope>
    <source>
        <strain evidence="1">Actinobaculum_suis_CCUG19206T</strain>
    </source>
</reference>
<evidence type="ECO:0000313" key="1">
    <source>
        <dbReference type="EMBL" id="MDY5153990.1"/>
    </source>
</evidence>
<sequence>MPIPLVQKHGHQFRVLWGISRIFERGVVIHGLACANVIGLGCVCSARHEQV</sequence>